<dbReference type="SUPFAM" id="SSF53146">
    <property type="entry name" value="Nitrogenase accessory factor-like"/>
    <property type="match status" value="1"/>
</dbReference>
<dbReference type="KEGG" id="tpie:A7C91_07060"/>
<sequence>MRIAVPIKDNRGLESEVCEHFGRARYVVFIDVEDGTVKGSEVIEVPFKEHESGDLPAFIKEHGGEVVLAYGMGRRAIAYFNTMGVQVITGVSGKVRDVLEGLAKGTLKTDPDWRSKGDFGRHEF</sequence>
<gene>
    <name evidence="2" type="ORF">A7C91_07060</name>
</gene>
<reference evidence="3" key="1">
    <citation type="journal article" date="2016" name="Syst. Appl. Microbiol.">
        <title>Thermococcus piezophilus sp. nov., a novel hyperthermophilic and piezophilic archaeon with a broad pressure range for growth, isolated from a deepest hydrothermal vent at the Mid-Cayman Rise.</title>
        <authorList>
            <person name="Dalmasso C."/>
            <person name="Oger P."/>
            <person name="Selva G."/>
            <person name="Courtine D."/>
            <person name="L'Haridon S."/>
            <person name="Garlaschelli A."/>
            <person name="Roussel E."/>
            <person name="Miyazaki J."/>
            <person name="Reveillaud J."/>
            <person name="Jebbar M."/>
            <person name="Takai K."/>
            <person name="Maignien L."/>
            <person name="Alain K."/>
        </authorList>
    </citation>
    <scope>NUCLEOTIDE SEQUENCE [LARGE SCALE GENOMIC DNA]</scope>
    <source>
        <strain evidence="3">CDGS</strain>
    </source>
</reference>
<dbReference type="AlphaFoldDB" id="A0A172WI22"/>
<evidence type="ECO:0000259" key="1">
    <source>
        <dbReference type="Pfam" id="PF02579"/>
    </source>
</evidence>
<dbReference type="PANTHER" id="PTHR33937">
    <property type="entry name" value="IRON-MOLYBDENUM PROTEIN-RELATED-RELATED"/>
    <property type="match status" value="1"/>
</dbReference>
<dbReference type="InterPro" id="IPR036105">
    <property type="entry name" value="DiNase_FeMo-co_biosyn_sf"/>
</dbReference>
<dbReference type="Pfam" id="PF02579">
    <property type="entry name" value="Nitro_FeMo-Co"/>
    <property type="match status" value="1"/>
</dbReference>
<accession>A0A172WI22</accession>
<dbReference type="InterPro" id="IPR033913">
    <property type="entry name" value="MTH1175_dom"/>
</dbReference>
<dbReference type="CDD" id="cd00851">
    <property type="entry name" value="MTH1175"/>
    <property type="match status" value="1"/>
</dbReference>
<dbReference type="Gene3D" id="3.30.420.130">
    <property type="entry name" value="Dinitrogenase iron-molybdenum cofactor biosynthesis domain"/>
    <property type="match status" value="1"/>
</dbReference>
<dbReference type="OrthoDB" id="85838at2157"/>
<feature type="domain" description="Dinitrogenase iron-molybdenum cofactor biosynthesis" evidence="1">
    <location>
        <begin position="14"/>
        <end position="103"/>
    </location>
</feature>
<name>A0A172WI22_9EURY</name>
<dbReference type="PANTHER" id="PTHR33937:SF2">
    <property type="entry name" value="DINITROGENASE IRON-MOLYBDENUM COFACTOR BIOSYNTHESIS DOMAIN-CONTAINING PROTEIN"/>
    <property type="match status" value="1"/>
</dbReference>
<dbReference type="InterPro" id="IPR051840">
    <property type="entry name" value="NifX/NifY_domain"/>
</dbReference>
<dbReference type="GeneID" id="28495940"/>
<dbReference type="Proteomes" id="UP000076969">
    <property type="component" value="Chromosome"/>
</dbReference>
<evidence type="ECO:0000313" key="3">
    <source>
        <dbReference type="Proteomes" id="UP000076969"/>
    </source>
</evidence>
<proteinExistence type="predicted"/>
<dbReference type="STRING" id="1712654.A7C91_07060"/>
<dbReference type="RefSeq" id="WP_068666148.1">
    <property type="nucleotide sequence ID" value="NZ_CP015520.1"/>
</dbReference>
<keyword evidence="3" id="KW-1185">Reference proteome</keyword>
<evidence type="ECO:0000313" key="2">
    <source>
        <dbReference type="EMBL" id="ANF22956.1"/>
    </source>
</evidence>
<dbReference type="InterPro" id="IPR003731">
    <property type="entry name" value="Di-Nase_FeMo-co_biosynth"/>
</dbReference>
<organism evidence="2 3">
    <name type="scientific">Thermococcus piezophilus</name>
    <dbReference type="NCBI Taxonomy" id="1712654"/>
    <lineage>
        <taxon>Archaea</taxon>
        <taxon>Methanobacteriati</taxon>
        <taxon>Methanobacteriota</taxon>
        <taxon>Thermococci</taxon>
        <taxon>Thermococcales</taxon>
        <taxon>Thermococcaceae</taxon>
        <taxon>Thermococcus</taxon>
    </lineage>
</organism>
<protein>
    <submittedName>
        <fullName evidence="2">Dinitrogenase iron-molybdenum cofactor</fullName>
    </submittedName>
</protein>
<dbReference type="EMBL" id="CP015520">
    <property type="protein sequence ID" value="ANF22956.1"/>
    <property type="molecule type" value="Genomic_DNA"/>
</dbReference>